<evidence type="ECO:0000313" key="1">
    <source>
        <dbReference type="EMBL" id="KAK8568625.1"/>
    </source>
</evidence>
<accession>A0ABR2F0Z3</accession>
<evidence type="ECO:0000313" key="2">
    <source>
        <dbReference type="Proteomes" id="UP001472677"/>
    </source>
</evidence>
<organism evidence="1 2">
    <name type="scientific">Hibiscus sabdariffa</name>
    <name type="common">roselle</name>
    <dbReference type="NCBI Taxonomy" id="183260"/>
    <lineage>
        <taxon>Eukaryota</taxon>
        <taxon>Viridiplantae</taxon>
        <taxon>Streptophyta</taxon>
        <taxon>Embryophyta</taxon>
        <taxon>Tracheophyta</taxon>
        <taxon>Spermatophyta</taxon>
        <taxon>Magnoliopsida</taxon>
        <taxon>eudicotyledons</taxon>
        <taxon>Gunneridae</taxon>
        <taxon>Pentapetalae</taxon>
        <taxon>rosids</taxon>
        <taxon>malvids</taxon>
        <taxon>Malvales</taxon>
        <taxon>Malvaceae</taxon>
        <taxon>Malvoideae</taxon>
        <taxon>Hibiscus</taxon>
    </lineage>
</organism>
<proteinExistence type="predicted"/>
<dbReference type="EMBL" id="JBBPBM010000009">
    <property type="protein sequence ID" value="KAK8568625.1"/>
    <property type="molecule type" value="Genomic_DNA"/>
</dbReference>
<sequence>MSFIVDTDLNHQVRQQPETKLRHTTERRGLSDRGCDNIRCRDCNSGEPKALDRLDLSHWFRFKSSGSERIGVGRL</sequence>
<comment type="caution">
    <text evidence="1">The sequence shown here is derived from an EMBL/GenBank/DDBJ whole genome shotgun (WGS) entry which is preliminary data.</text>
</comment>
<dbReference type="Proteomes" id="UP001472677">
    <property type="component" value="Unassembled WGS sequence"/>
</dbReference>
<reference evidence="1 2" key="1">
    <citation type="journal article" date="2024" name="G3 (Bethesda)">
        <title>Genome assembly of Hibiscus sabdariffa L. provides insights into metabolisms of medicinal natural products.</title>
        <authorList>
            <person name="Kim T."/>
        </authorList>
    </citation>
    <scope>NUCLEOTIDE SEQUENCE [LARGE SCALE GENOMIC DNA]</scope>
    <source>
        <strain evidence="1">TK-2024</strain>
        <tissue evidence="1">Old leaves</tissue>
    </source>
</reference>
<protein>
    <submittedName>
        <fullName evidence="1">Uncharacterized protein</fullName>
    </submittedName>
</protein>
<gene>
    <name evidence="1" type="ORF">V6N12_007173</name>
</gene>
<keyword evidence="2" id="KW-1185">Reference proteome</keyword>
<name>A0ABR2F0Z3_9ROSI</name>